<dbReference type="HOGENOM" id="CLU_009579_11_1_1"/>
<dbReference type="EMBL" id="AMQM01002243">
    <property type="status" value="NOT_ANNOTATED_CDS"/>
    <property type="molecule type" value="Genomic_DNA"/>
</dbReference>
<evidence type="ECO:0000256" key="7">
    <source>
        <dbReference type="ARBA" id="ARBA00023170"/>
    </source>
</evidence>
<feature type="transmembrane region" description="Helical" evidence="10">
    <location>
        <begin position="66"/>
        <end position="93"/>
    </location>
</feature>
<dbReference type="OMA" id="NNERTDQ"/>
<evidence type="ECO:0000256" key="6">
    <source>
        <dbReference type="ARBA" id="ARBA00023136"/>
    </source>
</evidence>
<dbReference type="PANTHER" id="PTHR24248:SF174">
    <property type="entry name" value="TYRAMINE_OCTOPAMINE RECEPTOR"/>
    <property type="match status" value="1"/>
</dbReference>
<dbReference type="EMBL" id="KB097753">
    <property type="protein sequence ID" value="ESN90366.1"/>
    <property type="molecule type" value="Genomic_DNA"/>
</dbReference>
<accession>T1G0F3</accession>
<dbReference type="PROSITE" id="PS50262">
    <property type="entry name" value="G_PROTEIN_RECEP_F1_2"/>
    <property type="match status" value="1"/>
</dbReference>
<evidence type="ECO:0000256" key="3">
    <source>
        <dbReference type="ARBA" id="ARBA00022692"/>
    </source>
</evidence>
<keyword evidence="2" id="KW-1003">Cell membrane</keyword>
<dbReference type="InParanoid" id="T1G0F3"/>
<dbReference type="RefSeq" id="XP_009031200.1">
    <property type="nucleotide sequence ID" value="XM_009032952.1"/>
</dbReference>
<reference evidence="14" key="1">
    <citation type="submission" date="2012-12" db="EMBL/GenBank/DDBJ databases">
        <authorList>
            <person name="Hellsten U."/>
            <person name="Grimwood J."/>
            <person name="Chapman J.A."/>
            <person name="Shapiro H."/>
            <person name="Aerts A."/>
            <person name="Otillar R.P."/>
            <person name="Terry A.Y."/>
            <person name="Boore J.L."/>
            <person name="Simakov O."/>
            <person name="Marletaz F."/>
            <person name="Cho S.-J."/>
            <person name="Edsinger-Gonzales E."/>
            <person name="Havlak P."/>
            <person name="Kuo D.-H."/>
            <person name="Larsson T."/>
            <person name="Lv J."/>
            <person name="Arendt D."/>
            <person name="Savage R."/>
            <person name="Osoegawa K."/>
            <person name="de Jong P."/>
            <person name="Lindberg D.R."/>
            <person name="Seaver E.C."/>
            <person name="Weisblat D.A."/>
            <person name="Putnam N.H."/>
            <person name="Grigoriev I.V."/>
            <person name="Rokhsar D.S."/>
        </authorList>
    </citation>
    <scope>NUCLEOTIDE SEQUENCE</scope>
</reference>
<evidence type="ECO:0000313" key="14">
    <source>
        <dbReference type="Proteomes" id="UP000015101"/>
    </source>
</evidence>
<dbReference type="KEGG" id="hro:HELRODRAFT_70983"/>
<feature type="transmembrane region" description="Helical" evidence="10">
    <location>
        <begin position="19"/>
        <end position="43"/>
    </location>
</feature>
<keyword evidence="8" id="KW-0325">Glycoprotein</keyword>
<evidence type="ECO:0000256" key="4">
    <source>
        <dbReference type="ARBA" id="ARBA00022989"/>
    </source>
</evidence>
<evidence type="ECO:0000256" key="8">
    <source>
        <dbReference type="ARBA" id="ARBA00023180"/>
    </source>
</evidence>
<reference evidence="13" key="3">
    <citation type="submission" date="2015-06" db="UniProtKB">
        <authorList>
            <consortium name="EnsemblMetazoa"/>
        </authorList>
    </citation>
    <scope>IDENTIFICATION</scope>
</reference>
<dbReference type="OrthoDB" id="5955450at2759"/>
<dbReference type="InterPro" id="IPR000276">
    <property type="entry name" value="GPCR_Rhodpsn"/>
</dbReference>
<keyword evidence="3 10" id="KW-0812">Transmembrane</keyword>
<dbReference type="AlphaFoldDB" id="T1G0F3"/>
<evidence type="ECO:0000313" key="13">
    <source>
        <dbReference type="EnsemblMetazoa" id="HelroP70983"/>
    </source>
</evidence>
<dbReference type="Gene3D" id="1.20.1070.10">
    <property type="entry name" value="Rhodopsin 7-helix transmembrane proteins"/>
    <property type="match status" value="1"/>
</dbReference>
<evidence type="ECO:0000259" key="11">
    <source>
        <dbReference type="PROSITE" id="PS50262"/>
    </source>
</evidence>
<dbReference type="SUPFAM" id="SSF81321">
    <property type="entry name" value="Family A G protein-coupled receptor-like"/>
    <property type="match status" value="1"/>
</dbReference>
<evidence type="ECO:0000256" key="5">
    <source>
        <dbReference type="ARBA" id="ARBA00023040"/>
    </source>
</evidence>
<proteinExistence type="predicted"/>
<dbReference type="GeneID" id="20214551"/>
<dbReference type="InterPro" id="IPR017452">
    <property type="entry name" value="GPCR_Rhodpsn_7TM"/>
</dbReference>
<evidence type="ECO:0000256" key="2">
    <source>
        <dbReference type="ARBA" id="ARBA00022475"/>
    </source>
</evidence>
<keyword evidence="14" id="KW-1185">Reference proteome</keyword>
<dbReference type="GO" id="GO:0005886">
    <property type="term" value="C:plasma membrane"/>
    <property type="evidence" value="ECO:0007669"/>
    <property type="project" value="UniProtKB-SubCell"/>
</dbReference>
<dbReference type="Proteomes" id="UP000015101">
    <property type="component" value="Unassembled WGS sequence"/>
</dbReference>
<reference evidence="12 14" key="2">
    <citation type="journal article" date="2013" name="Nature">
        <title>Insights into bilaterian evolution from three spiralian genomes.</title>
        <authorList>
            <person name="Simakov O."/>
            <person name="Marletaz F."/>
            <person name="Cho S.J."/>
            <person name="Edsinger-Gonzales E."/>
            <person name="Havlak P."/>
            <person name="Hellsten U."/>
            <person name="Kuo D.H."/>
            <person name="Larsson T."/>
            <person name="Lv J."/>
            <person name="Arendt D."/>
            <person name="Savage R."/>
            <person name="Osoegawa K."/>
            <person name="de Jong P."/>
            <person name="Grimwood J."/>
            <person name="Chapman J.A."/>
            <person name="Shapiro H."/>
            <person name="Aerts A."/>
            <person name="Otillar R.P."/>
            <person name="Terry A.Y."/>
            <person name="Boore J.L."/>
            <person name="Grigoriev I.V."/>
            <person name="Lindberg D.R."/>
            <person name="Seaver E.C."/>
            <person name="Weisblat D.A."/>
            <person name="Putnam N.H."/>
            <person name="Rokhsar D.S."/>
        </authorList>
    </citation>
    <scope>NUCLEOTIDE SEQUENCE</scope>
</reference>
<name>T1G0F3_HELRO</name>
<feature type="transmembrane region" description="Helical" evidence="10">
    <location>
        <begin position="240"/>
        <end position="263"/>
    </location>
</feature>
<keyword evidence="4 10" id="KW-1133">Transmembrane helix</keyword>
<organism evidence="13 14">
    <name type="scientific">Helobdella robusta</name>
    <name type="common">Californian leech</name>
    <dbReference type="NCBI Taxonomy" id="6412"/>
    <lineage>
        <taxon>Eukaryota</taxon>
        <taxon>Metazoa</taxon>
        <taxon>Spiralia</taxon>
        <taxon>Lophotrochozoa</taxon>
        <taxon>Annelida</taxon>
        <taxon>Clitellata</taxon>
        <taxon>Hirudinea</taxon>
        <taxon>Rhynchobdellida</taxon>
        <taxon>Glossiphoniidae</taxon>
        <taxon>Helobdella</taxon>
    </lineage>
</organism>
<evidence type="ECO:0000256" key="1">
    <source>
        <dbReference type="ARBA" id="ARBA00004651"/>
    </source>
</evidence>
<keyword evidence="9" id="KW-0807">Transducer</keyword>
<dbReference type="eggNOG" id="KOG3656">
    <property type="taxonomic scope" value="Eukaryota"/>
</dbReference>
<dbReference type="PANTHER" id="PTHR24248">
    <property type="entry name" value="ADRENERGIC RECEPTOR-RELATED G-PROTEIN COUPLED RECEPTOR"/>
    <property type="match status" value="1"/>
</dbReference>
<dbReference type="STRING" id="6412.T1G0F3"/>
<keyword evidence="6 10" id="KW-0472">Membrane</keyword>
<dbReference type="GO" id="GO:0004930">
    <property type="term" value="F:G protein-coupled receptor activity"/>
    <property type="evidence" value="ECO:0007669"/>
    <property type="project" value="UniProtKB-KW"/>
</dbReference>
<sequence>YYAIHDPIRYAQKRTLKRVLTSIIIVWFVSAVISMPPLLTWFAPKHRMSLYSSVDLTCELIDDPSYVIYSASGSFFIPLIIMIFVYVNVYLATKSRLRRRAKMGKKLLLTNVFEVNNSTASSSKRKESKNVNITSYLNHCRINVSCADDMKNLGDNKIDDVLNENKNNKNNKKVYNNNRFGGMTTLSKFLEEKQRISLSLERRAARTMAIIMGAFVFCWLPFFVYYIVGPLCPQCYQSNTLMSFFVWLGYINSTINPVIYTVFNIDFRRSFKNILTGKCRN</sequence>
<keyword evidence="5" id="KW-0297">G-protein coupled receptor</keyword>
<protein>
    <recommendedName>
        <fullName evidence="11">G-protein coupled receptors family 1 profile domain-containing protein</fullName>
    </recommendedName>
</protein>
<dbReference type="EnsemblMetazoa" id="HelroT70983">
    <property type="protein sequence ID" value="HelroP70983"/>
    <property type="gene ID" value="HelroG70983"/>
</dbReference>
<dbReference type="CTD" id="20214551"/>
<feature type="transmembrane region" description="Helical" evidence="10">
    <location>
        <begin position="208"/>
        <end position="228"/>
    </location>
</feature>
<dbReference type="PRINTS" id="PR00237">
    <property type="entry name" value="GPCRRHODOPSN"/>
</dbReference>
<evidence type="ECO:0000256" key="10">
    <source>
        <dbReference type="SAM" id="Phobius"/>
    </source>
</evidence>
<feature type="domain" description="G-protein coupled receptors family 1 profile" evidence="11">
    <location>
        <begin position="1"/>
        <end position="260"/>
    </location>
</feature>
<gene>
    <name evidence="13" type="primary">20214551</name>
    <name evidence="12" type="ORF">HELRODRAFT_70983</name>
</gene>
<evidence type="ECO:0000313" key="12">
    <source>
        <dbReference type="EMBL" id="ESN90366.1"/>
    </source>
</evidence>
<evidence type="ECO:0000256" key="9">
    <source>
        <dbReference type="ARBA" id="ARBA00023224"/>
    </source>
</evidence>
<keyword evidence="7" id="KW-0675">Receptor</keyword>
<dbReference type="Pfam" id="PF00001">
    <property type="entry name" value="7tm_1"/>
    <property type="match status" value="1"/>
</dbReference>
<comment type="subcellular location">
    <subcellularLocation>
        <location evidence="1">Cell membrane</location>
        <topology evidence="1">Multi-pass membrane protein</topology>
    </subcellularLocation>
</comment>